<evidence type="ECO:0000313" key="2">
    <source>
        <dbReference type="Proteomes" id="UP000502823"/>
    </source>
</evidence>
<dbReference type="InParanoid" id="A0A6L2PA99"/>
<keyword evidence="2" id="KW-1185">Reference proteome</keyword>
<dbReference type="OrthoDB" id="8185396at2759"/>
<reference evidence="2" key="1">
    <citation type="submission" date="2020-01" db="EMBL/GenBank/DDBJ databases">
        <title>Draft genome sequence of the Termite Coptotermes fromosanus.</title>
        <authorList>
            <person name="Itakura S."/>
            <person name="Yosikawa Y."/>
            <person name="Umezawa K."/>
        </authorList>
    </citation>
    <scope>NUCLEOTIDE SEQUENCE [LARGE SCALE GENOMIC DNA]</scope>
</reference>
<organism evidence="1 2">
    <name type="scientific">Coptotermes formosanus</name>
    <name type="common">Formosan subterranean termite</name>
    <dbReference type="NCBI Taxonomy" id="36987"/>
    <lineage>
        <taxon>Eukaryota</taxon>
        <taxon>Metazoa</taxon>
        <taxon>Ecdysozoa</taxon>
        <taxon>Arthropoda</taxon>
        <taxon>Hexapoda</taxon>
        <taxon>Insecta</taxon>
        <taxon>Pterygota</taxon>
        <taxon>Neoptera</taxon>
        <taxon>Polyneoptera</taxon>
        <taxon>Dictyoptera</taxon>
        <taxon>Blattodea</taxon>
        <taxon>Blattoidea</taxon>
        <taxon>Termitoidae</taxon>
        <taxon>Rhinotermitidae</taxon>
        <taxon>Coptotermes</taxon>
    </lineage>
</organism>
<comment type="caution">
    <text evidence="1">The sequence shown here is derived from an EMBL/GenBank/DDBJ whole genome shotgun (WGS) entry which is preliminary data.</text>
</comment>
<evidence type="ECO:0000313" key="1">
    <source>
        <dbReference type="EMBL" id="GFG29323.1"/>
    </source>
</evidence>
<sequence>MRGVFIAITVSVYSTCVEQGMSRFWNQTRTENWLSPSAQVVYATLERLHLGCVYIADNRTAAFGKFMCHFLVIKEKVQTKTLYYFFLDSNEPQMMLQFWKFLSRHEKQALFSGPEVLDRKLLCRYRVPLYVILSEGKSTIRWAQQRRFLSEGIWLLFLNTTKEEAFEDVNVPFNSLVFVATQLGQRQFLLKEVHRVAPHLPLVTRPVGTWDSAAGGLTWAREATRTGELHGLTIKAAMNHEPPFTAVEICKNGTVSIGGLFGKVWRILERHLGFNFTQHSKRQQLTGCFLCFHLYPHCQHGVVHTTQHDVEWDHGKRNGNSTANCSETS</sequence>
<proteinExistence type="predicted"/>
<protein>
    <submittedName>
        <fullName evidence="1">Uncharacterized protein</fullName>
    </submittedName>
</protein>
<dbReference type="AlphaFoldDB" id="A0A6L2PA99"/>
<gene>
    <name evidence="1" type="ORF">Cfor_01219</name>
</gene>
<dbReference type="EMBL" id="BLKM01006964">
    <property type="protein sequence ID" value="GFG29323.1"/>
    <property type="molecule type" value="Genomic_DNA"/>
</dbReference>
<dbReference type="Proteomes" id="UP000502823">
    <property type="component" value="Unassembled WGS sequence"/>
</dbReference>
<accession>A0A6L2PA99</accession>
<name>A0A6L2PA99_COPFO</name>